<protein>
    <submittedName>
        <fullName evidence="1">Uncharacterized protein</fullName>
    </submittedName>
</protein>
<comment type="caution">
    <text evidence="1">The sequence shown here is derived from an EMBL/GenBank/DDBJ whole genome shotgun (WGS) entry which is preliminary data.</text>
</comment>
<dbReference type="EMBL" id="CM023470">
    <property type="protein sequence ID" value="KAH7977864.1"/>
    <property type="molecule type" value="Genomic_DNA"/>
</dbReference>
<accession>A0ACB8DUT3</accession>
<evidence type="ECO:0000313" key="1">
    <source>
        <dbReference type="EMBL" id="KAH7977864.1"/>
    </source>
</evidence>
<sequence length="257" mass="29291">MVPAAKRPRKDPAYRDPPAPRNSPKRKAESLLPVHEDFGAREEVTEEKQSASTQTNSNNAHRSSYYLVIMKRLRAQVAYQRSKCAGLLRKLAVDKEKMNEYNDDKHYIAVKKIVADSQKALCHLQENRFGDPALYSFRGVSPTILFMKMMKQWFDVHDTVYSGSDNKKPISDENDHRILWLEKDFTCYVRNIQEESIASGKGEFTDETYSALLFTTKATVETSRPQTSEATKEAQLSCAAFLRCHPCNFPGATPAFR</sequence>
<reference evidence="1" key="1">
    <citation type="submission" date="2020-05" db="EMBL/GenBank/DDBJ databases">
        <title>Large-scale comparative analyses of tick genomes elucidate their genetic diversity and vector capacities.</title>
        <authorList>
            <person name="Jia N."/>
            <person name="Wang J."/>
            <person name="Shi W."/>
            <person name="Du L."/>
            <person name="Sun Y."/>
            <person name="Zhan W."/>
            <person name="Jiang J."/>
            <person name="Wang Q."/>
            <person name="Zhang B."/>
            <person name="Ji P."/>
            <person name="Sakyi L.B."/>
            <person name="Cui X."/>
            <person name="Yuan T."/>
            <person name="Jiang B."/>
            <person name="Yang W."/>
            <person name="Lam T.T.-Y."/>
            <person name="Chang Q."/>
            <person name="Ding S."/>
            <person name="Wang X."/>
            <person name="Zhu J."/>
            <person name="Ruan X."/>
            <person name="Zhao L."/>
            <person name="Wei J."/>
            <person name="Que T."/>
            <person name="Du C."/>
            <person name="Cheng J."/>
            <person name="Dai P."/>
            <person name="Han X."/>
            <person name="Huang E."/>
            <person name="Gao Y."/>
            <person name="Liu J."/>
            <person name="Shao H."/>
            <person name="Ye R."/>
            <person name="Li L."/>
            <person name="Wei W."/>
            <person name="Wang X."/>
            <person name="Wang C."/>
            <person name="Yang T."/>
            <person name="Huo Q."/>
            <person name="Li W."/>
            <person name="Guo W."/>
            <person name="Chen H."/>
            <person name="Zhou L."/>
            <person name="Ni X."/>
            <person name="Tian J."/>
            <person name="Zhou Y."/>
            <person name="Sheng Y."/>
            <person name="Liu T."/>
            <person name="Pan Y."/>
            <person name="Xia L."/>
            <person name="Li J."/>
            <person name="Zhao F."/>
            <person name="Cao W."/>
        </authorList>
    </citation>
    <scope>NUCLEOTIDE SEQUENCE</scope>
    <source>
        <strain evidence="1">Dsil-2018</strain>
    </source>
</reference>
<name>A0ACB8DUT3_DERSI</name>
<gene>
    <name evidence="1" type="ORF">HPB49_003791</name>
</gene>
<evidence type="ECO:0000313" key="2">
    <source>
        <dbReference type="Proteomes" id="UP000821865"/>
    </source>
</evidence>
<dbReference type="Proteomes" id="UP000821865">
    <property type="component" value="Chromosome 1"/>
</dbReference>
<keyword evidence="2" id="KW-1185">Reference proteome</keyword>
<proteinExistence type="predicted"/>
<organism evidence="1 2">
    <name type="scientific">Dermacentor silvarum</name>
    <name type="common">Tick</name>
    <dbReference type="NCBI Taxonomy" id="543639"/>
    <lineage>
        <taxon>Eukaryota</taxon>
        <taxon>Metazoa</taxon>
        <taxon>Ecdysozoa</taxon>
        <taxon>Arthropoda</taxon>
        <taxon>Chelicerata</taxon>
        <taxon>Arachnida</taxon>
        <taxon>Acari</taxon>
        <taxon>Parasitiformes</taxon>
        <taxon>Ixodida</taxon>
        <taxon>Ixodoidea</taxon>
        <taxon>Ixodidae</taxon>
        <taxon>Rhipicephalinae</taxon>
        <taxon>Dermacentor</taxon>
    </lineage>
</organism>